<dbReference type="SMART" id="SM00304">
    <property type="entry name" value="HAMP"/>
    <property type="match status" value="1"/>
</dbReference>
<evidence type="ECO:0000256" key="9">
    <source>
        <dbReference type="ARBA" id="ARBA00022777"/>
    </source>
</evidence>
<evidence type="ECO:0000256" key="12">
    <source>
        <dbReference type="ARBA" id="ARBA00023012"/>
    </source>
</evidence>
<evidence type="ECO:0000256" key="6">
    <source>
        <dbReference type="ARBA" id="ARBA00022679"/>
    </source>
</evidence>
<dbReference type="PANTHER" id="PTHR43065">
    <property type="entry name" value="SENSOR HISTIDINE KINASE"/>
    <property type="match status" value="1"/>
</dbReference>
<dbReference type="CDD" id="cd00130">
    <property type="entry name" value="PAS"/>
    <property type="match status" value="1"/>
</dbReference>
<dbReference type="GO" id="GO:0000155">
    <property type="term" value="F:phosphorelay sensor kinase activity"/>
    <property type="evidence" value="ECO:0007669"/>
    <property type="project" value="InterPro"/>
</dbReference>
<dbReference type="Pfam" id="PF19312">
    <property type="entry name" value="NtrY_N"/>
    <property type="match status" value="1"/>
</dbReference>
<dbReference type="Pfam" id="PF00512">
    <property type="entry name" value="HisKA"/>
    <property type="match status" value="1"/>
</dbReference>
<evidence type="ECO:0000256" key="1">
    <source>
        <dbReference type="ARBA" id="ARBA00000085"/>
    </source>
</evidence>
<keyword evidence="6 17" id="KW-0808">Transferase</keyword>
<dbReference type="CDD" id="cd00082">
    <property type="entry name" value="HisKA"/>
    <property type="match status" value="1"/>
</dbReference>
<dbReference type="SUPFAM" id="SSF47384">
    <property type="entry name" value="Homodimeric domain of signal transducing histidine kinase"/>
    <property type="match status" value="1"/>
</dbReference>
<dbReference type="SMART" id="SM00091">
    <property type="entry name" value="PAS"/>
    <property type="match status" value="1"/>
</dbReference>
<dbReference type="Pfam" id="PF00672">
    <property type="entry name" value="HAMP"/>
    <property type="match status" value="1"/>
</dbReference>
<accession>A0A3B1B2T6</accession>
<dbReference type="InterPro" id="IPR000014">
    <property type="entry name" value="PAS"/>
</dbReference>
<dbReference type="Gene3D" id="6.10.340.10">
    <property type="match status" value="1"/>
</dbReference>
<dbReference type="Pfam" id="PF02518">
    <property type="entry name" value="HATPase_c"/>
    <property type="match status" value="1"/>
</dbReference>
<dbReference type="InterPro" id="IPR036890">
    <property type="entry name" value="HATPase_C_sf"/>
</dbReference>
<dbReference type="InterPro" id="IPR004358">
    <property type="entry name" value="Sig_transdc_His_kin-like_C"/>
</dbReference>
<dbReference type="SUPFAM" id="SSF55874">
    <property type="entry name" value="ATPase domain of HSP90 chaperone/DNA topoisomerase II/histidine kinase"/>
    <property type="match status" value="1"/>
</dbReference>
<keyword evidence="12" id="KW-0902">Two-component regulatory system</keyword>
<dbReference type="PROSITE" id="PS50109">
    <property type="entry name" value="HIS_KIN"/>
    <property type="match status" value="1"/>
</dbReference>
<dbReference type="SMART" id="SM00387">
    <property type="entry name" value="HATPase_c"/>
    <property type="match status" value="1"/>
</dbReference>
<dbReference type="EMBL" id="UOFX01000011">
    <property type="protein sequence ID" value="VAX06263.1"/>
    <property type="molecule type" value="Genomic_DNA"/>
</dbReference>
<keyword evidence="5" id="KW-0597">Phosphoprotein</keyword>
<feature type="transmembrane region" description="Helical" evidence="14">
    <location>
        <begin position="44"/>
        <end position="67"/>
    </location>
</feature>
<keyword evidence="9" id="KW-0418">Kinase</keyword>
<dbReference type="SUPFAM" id="SSF158472">
    <property type="entry name" value="HAMP domain-like"/>
    <property type="match status" value="1"/>
</dbReference>
<dbReference type="SUPFAM" id="SSF55785">
    <property type="entry name" value="PYP-like sensor domain (PAS domain)"/>
    <property type="match status" value="1"/>
</dbReference>
<dbReference type="InterPro" id="IPR003594">
    <property type="entry name" value="HATPase_dom"/>
</dbReference>
<comment type="catalytic activity">
    <reaction evidence="1">
        <text>ATP + protein L-histidine = ADP + protein N-phospho-L-histidine.</text>
        <dbReference type="EC" id="2.7.13.3"/>
    </reaction>
</comment>
<keyword evidence="10" id="KW-0067">ATP-binding</keyword>
<dbReference type="InterPro" id="IPR003660">
    <property type="entry name" value="HAMP_dom"/>
</dbReference>
<reference evidence="17" key="1">
    <citation type="submission" date="2018-06" db="EMBL/GenBank/DDBJ databases">
        <authorList>
            <person name="Zhirakovskaya E."/>
        </authorList>
    </citation>
    <scope>NUCLEOTIDE SEQUENCE</scope>
</reference>
<dbReference type="PIRSF" id="PIRSF037532">
    <property type="entry name" value="STHK_NtrY"/>
    <property type="match status" value="1"/>
</dbReference>
<dbReference type="InterPro" id="IPR035965">
    <property type="entry name" value="PAS-like_dom_sf"/>
</dbReference>
<evidence type="ECO:0000256" key="7">
    <source>
        <dbReference type="ARBA" id="ARBA00022692"/>
    </source>
</evidence>
<keyword evidence="4" id="KW-1003">Cell membrane</keyword>
<protein>
    <recommendedName>
        <fullName evidence="3">histidine kinase</fullName>
        <ecNumber evidence="3">2.7.13.3</ecNumber>
    </recommendedName>
</protein>
<evidence type="ECO:0000256" key="8">
    <source>
        <dbReference type="ARBA" id="ARBA00022741"/>
    </source>
</evidence>
<dbReference type="PANTHER" id="PTHR43065:SF10">
    <property type="entry name" value="PEROXIDE STRESS-ACTIVATED HISTIDINE KINASE MAK3"/>
    <property type="match status" value="1"/>
</dbReference>
<evidence type="ECO:0000256" key="4">
    <source>
        <dbReference type="ARBA" id="ARBA00022475"/>
    </source>
</evidence>
<feature type="domain" description="HAMP" evidence="16">
    <location>
        <begin position="304"/>
        <end position="357"/>
    </location>
</feature>
<feature type="transmembrane region" description="Helical" evidence="14">
    <location>
        <begin position="79"/>
        <end position="101"/>
    </location>
</feature>
<evidence type="ECO:0000256" key="13">
    <source>
        <dbReference type="ARBA" id="ARBA00023136"/>
    </source>
</evidence>
<keyword evidence="13 14" id="KW-0472">Membrane</keyword>
<dbReference type="Pfam" id="PF08448">
    <property type="entry name" value="PAS_4"/>
    <property type="match status" value="1"/>
</dbReference>
<dbReference type="SMART" id="SM00388">
    <property type="entry name" value="HisKA"/>
    <property type="match status" value="1"/>
</dbReference>
<sequence length="730" mass="81494">MTPKRFVTRILPMSVLLVLLLTSLHLMTTAVGSSDELNRLYVPLLLFSIFGLVVLVVMIGIQLIRLVRQYRRKKVGSRLRIRLVLMFVLLSIVPLSLVYYYSLNFLLRGIDSWFNVQIDQTMDDVLELSRASLDLHKRERLKRTEQAIERLSDSSEVAMALSLDDLREHYGASEITLLSLNGRLIATSNDNPTVLIPTPTASHIVQQVRQGDTYVGLTTHGDDAGLLVQVVVPSPYGRALMLQAIYPTSTNVTVLSNKVQESYTHYKELSYLRQSLKYSFTLSLSLVLLFSMLTAVWAAFITARRMVKPVANIAEGTRAVTQGNYDTQLPVPKMRDELAFLVESFNTMIRHLAQARDQTAQSQLQVESQRAYLETVLGRLSSGVMAVDRDLCLRTANQAAHDILQVDLSDAIDHPLADLAEVTPRLQQFVDAILEPLSAEGGEWREEITLLGDDGRQVLLCRSSPLSRPEGDQSGQVLVFDDITALIKAQRDAAWGEVARRLAHEIKNPLTPIQLSAERLRRKFLDKMEDNDAKVMDRATHTIVQQVEAMKEMVNAFSDFARPADMKVRPLKLDQLIIEVLELYGSNTAGVKISWCLEAPQALIEADPVRLRQVVHNLVKNAQEAVAGKKDAWIEITSQEKEVGDCLFAELKVVDNGTGFDEEILGQLFEPYITTKPKGTGLGLAIVKKIVEEHGGMIRAENRSEGGGCMVLRLPLMCGSKDSCQPINEE</sequence>
<evidence type="ECO:0000256" key="5">
    <source>
        <dbReference type="ARBA" id="ARBA00022553"/>
    </source>
</evidence>
<proteinExistence type="predicted"/>
<keyword evidence="7 14" id="KW-0812">Transmembrane</keyword>
<evidence type="ECO:0000313" key="17">
    <source>
        <dbReference type="EMBL" id="VAX06263.1"/>
    </source>
</evidence>
<dbReference type="PRINTS" id="PR00344">
    <property type="entry name" value="BCTRLSENSOR"/>
</dbReference>
<keyword evidence="11 14" id="KW-1133">Transmembrane helix</keyword>
<dbReference type="InterPro" id="IPR036097">
    <property type="entry name" value="HisK_dim/P_sf"/>
</dbReference>
<evidence type="ECO:0000259" key="15">
    <source>
        <dbReference type="PROSITE" id="PS50109"/>
    </source>
</evidence>
<evidence type="ECO:0000259" key="16">
    <source>
        <dbReference type="PROSITE" id="PS50885"/>
    </source>
</evidence>
<dbReference type="AlphaFoldDB" id="A0A3B1B2T6"/>
<feature type="transmembrane region" description="Helical" evidence="14">
    <location>
        <begin position="278"/>
        <end position="300"/>
    </location>
</feature>
<dbReference type="InterPro" id="IPR045671">
    <property type="entry name" value="NtrY-like_N"/>
</dbReference>
<gene>
    <name evidence="17" type="ORF">MNBD_GAMMA26-999</name>
</gene>
<evidence type="ECO:0000256" key="3">
    <source>
        <dbReference type="ARBA" id="ARBA00012438"/>
    </source>
</evidence>
<evidence type="ECO:0000256" key="2">
    <source>
        <dbReference type="ARBA" id="ARBA00004651"/>
    </source>
</evidence>
<dbReference type="InterPro" id="IPR003661">
    <property type="entry name" value="HisK_dim/P_dom"/>
</dbReference>
<dbReference type="InterPro" id="IPR017232">
    <property type="entry name" value="NtrY"/>
</dbReference>
<evidence type="ECO:0000256" key="14">
    <source>
        <dbReference type="SAM" id="Phobius"/>
    </source>
</evidence>
<dbReference type="EC" id="2.7.13.3" evidence="3"/>
<organism evidence="17">
    <name type="scientific">hydrothermal vent metagenome</name>
    <dbReference type="NCBI Taxonomy" id="652676"/>
    <lineage>
        <taxon>unclassified sequences</taxon>
        <taxon>metagenomes</taxon>
        <taxon>ecological metagenomes</taxon>
    </lineage>
</organism>
<dbReference type="Gene3D" id="3.30.450.20">
    <property type="entry name" value="PAS domain"/>
    <property type="match status" value="1"/>
</dbReference>
<feature type="domain" description="Histidine kinase" evidence="15">
    <location>
        <begin position="501"/>
        <end position="718"/>
    </location>
</feature>
<name>A0A3B1B2T6_9ZZZZ</name>
<comment type="subcellular location">
    <subcellularLocation>
        <location evidence="2">Cell membrane</location>
        <topology evidence="2">Multi-pass membrane protein</topology>
    </subcellularLocation>
</comment>
<dbReference type="GO" id="GO:0005886">
    <property type="term" value="C:plasma membrane"/>
    <property type="evidence" value="ECO:0007669"/>
    <property type="project" value="UniProtKB-SubCell"/>
</dbReference>
<dbReference type="InterPro" id="IPR013656">
    <property type="entry name" value="PAS_4"/>
</dbReference>
<keyword evidence="8" id="KW-0547">Nucleotide-binding</keyword>
<dbReference type="Gene3D" id="3.30.565.10">
    <property type="entry name" value="Histidine kinase-like ATPase, C-terminal domain"/>
    <property type="match status" value="1"/>
</dbReference>
<dbReference type="PROSITE" id="PS50885">
    <property type="entry name" value="HAMP"/>
    <property type="match status" value="1"/>
</dbReference>
<dbReference type="Gene3D" id="1.10.287.130">
    <property type="match status" value="1"/>
</dbReference>
<dbReference type="InterPro" id="IPR005467">
    <property type="entry name" value="His_kinase_dom"/>
</dbReference>
<dbReference type="GO" id="GO:0005524">
    <property type="term" value="F:ATP binding"/>
    <property type="evidence" value="ECO:0007669"/>
    <property type="project" value="UniProtKB-KW"/>
</dbReference>
<evidence type="ECO:0000256" key="10">
    <source>
        <dbReference type="ARBA" id="ARBA00022840"/>
    </source>
</evidence>
<evidence type="ECO:0000256" key="11">
    <source>
        <dbReference type="ARBA" id="ARBA00022989"/>
    </source>
</evidence>
<dbReference type="CDD" id="cd06225">
    <property type="entry name" value="HAMP"/>
    <property type="match status" value="1"/>
</dbReference>